<name>A0AAV9XWU4_9CRYT</name>
<keyword evidence="1" id="KW-0863">Zinc-finger</keyword>
<gene>
    <name evidence="3" type="ORF">RS030_243640</name>
</gene>
<sequence>MNIFTENDNSLIETIRSFQKSCIFNRKCANCNEIGPNYICLDFGTFVCSTCSGIHREFNHKVKSISLSKWTLNEVKYICNNGNYRDARKYLSNIESSPYDSETYFSDYNKLKKFIKNKYIDHLWIDKNANSIDNLNNNKKNNINNDIQINEFNTYDNDIGKHNLQLDNRKYNKKNNYVDRNPFSILL</sequence>
<dbReference type="SMART" id="SM00105">
    <property type="entry name" value="ArfGap"/>
    <property type="match status" value="1"/>
</dbReference>
<dbReference type="GO" id="GO:0008270">
    <property type="term" value="F:zinc ion binding"/>
    <property type="evidence" value="ECO:0007669"/>
    <property type="project" value="UniProtKB-KW"/>
</dbReference>
<evidence type="ECO:0000313" key="3">
    <source>
        <dbReference type="EMBL" id="KAK6588988.1"/>
    </source>
</evidence>
<keyword evidence="4" id="KW-1185">Reference proteome</keyword>
<evidence type="ECO:0000259" key="2">
    <source>
        <dbReference type="PROSITE" id="PS50115"/>
    </source>
</evidence>
<dbReference type="AlphaFoldDB" id="A0AAV9XWU4"/>
<dbReference type="PROSITE" id="PS50115">
    <property type="entry name" value="ARFGAP"/>
    <property type="match status" value="1"/>
</dbReference>
<dbReference type="InterPro" id="IPR001164">
    <property type="entry name" value="ArfGAP_dom"/>
</dbReference>
<comment type="caution">
    <text evidence="3">The sequence shown here is derived from an EMBL/GenBank/DDBJ whole genome shotgun (WGS) entry which is preliminary data.</text>
</comment>
<dbReference type="EMBL" id="JAWDEY010000016">
    <property type="protein sequence ID" value="KAK6588988.1"/>
    <property type="molecule type" value="Genomic_DNA"/>
</dbReference>
<organism evidence="3 4">
    <name type="scientific">Cryptosporidium xiaoi</name>
    <dbReference type="NCBI Taxonomy" id="659607"/>
    <lineage>
        <taxon>Eukaryota</taxon>
        <taxon>Sar</taxon>
        <taxon>Alveolata</taxon>
        <taxon>Apicomplexa</taxon>
        <taxon>Conoidasida</taxon>
        <taxon>Coccidia</taxon>
        <taxon>Eucoccidiorida</taxon>
        <taxon>Eimeriorina</taxon>
        <taxon>Cryptosporidiidae</taxon>
        <taxon>Cryptosporidium</taxon>
    </lineage>
</organism>
<dbReference type="InterPro" id="IPR037278">
    <property type="entry name" value="ARFGAP/RecO"/>
</dbReference>
<dbReference type="SUPFAM" id="SSF57863">
    <property type="entry name" value="ArfGap/RecO-like zinc finger"/>
    <property type="match status" value="1"/>
</dbReference>
<feature type="domain" description="Arf-GAP" evidence="2">
    <location>
        <begin position="9"/>
        <end position="132"/>
    </location>
</feature>
<dbReference type="InterPro" id="IPR044820">
    <property type="entry name" value="AGD14-like"/>
</dbReference>
<keyword evidence="1" id="KW-0479">Metal-binding</keyword>
<dbReference type="InterPro" id="IPR038508">
    <property type="entry name" value="ArfGAP_dom_sf"/>
</dbReference>
<dbReference type="GO" id="GO:0005096">
    <property type="term" value="F:GTPase activator activity"/>
    <property type="evidence" value="ECO:0007669"/>
    <property type="project" value="InterPro"/>
</dbReference>
<dbReference type="Proteomes" id="UP001311799">
    <property type="component" value="Unassembled WGS sequence"/>
</dbReference>
<protein>
    <recommendedName>
        <fullName evidence="2">Arf-GAP domain-containing protein</fullName>
    </recommendedName>
</protein>
<accession>A0AAV9XWU4</accession>
<dbReference type="Pfam" id="PF01412">
    <property type="entry name" value="ArfGap"/>
    <property type="match status" value="1"/>
</dbReference>
<dbReference type="PANTHER" id="PTHR46085">
    <property type="entry name" value="ARFGAP/RECO-RELATED"/>
    <property type="match status" value="1"/>
</dbReference>
<proteinExistence type="predicted"/>
<evidence type="ECO:0000256" key="1">
    <source>
        <dbReference type="PROSITE-ProRule" id="PRU00288"/>
    </source>
</evidence>
<reference evidence="3 4" key="1">
    <citation type="submission" date="2023-10" db="EMBL/GenBank/DDBJ databases">
        <title>Comparative genomics analysis reveals potential genetic determinants of host preference in Cryptosporidium xiaoi.</title>
        <authorList>
            <person name="Xiao L."/>
            <person name="Li J."/>
        </authorList>
    </citation>
    <scope>NUCLEOTIDE SEQUENCE [LARGE SCALE GENOMIC DNA]</scope>
    <source>
        <strain evidence="3 4">52996</strain>
    </source>
</reference>
<dbReference type="PRINTS" id="PR00405">
    <property type="entry name" value="REVINTRACTNG"/>
</dbReference>
<evidence type="ECO:0000313" key="4">
    <source>
        <dbReference type="Proteomes" id="UP001311799"/>
    </source>
</evidence>
<keyword evidence="1" id="KW-0862">Zinc</keyword>
<dbReference type="Gene3D" id="1.10.220.150">
    <property type="entry name" value="Arf GTPase activating protein"/>
    <property type="match status" value="1"/>
</dbReference>